<dbReference type="Proteomes" id="UP001437256">
    <property type="component" value="Unassembled WGS sequence"/>
</dbReference>
<evidence type="ECO:0000313" key="3">
    <source>
        <dbReference type="Proteomes" id="UP001437256"/>
    </source>
</evidence>
<name>A0ABR2ZLC7_9AGAR</name>
<keyword evidence="1" id="KW-0175">Coiled coil</keyword>
<evidence type="ECO:0000256" key="1">
    <source>
        <dbReference type="SAM" id="Coils"/>
    </source>
</evidence>
<proteinExistence type="predicted"/>
<protein>
    <recommendedName>
        <fullName evidence="4">F-box domain-containing protein</fullName>
    </recommendedName>
</protein>
<comment type="caution">
    <text evidence="2">The sequence shown here is derived from an EMBL/GenBank/DDBJ whole genome shotgun (WGS) entry which is preliminary data.</text>
</comment>
<dbReference type="EMBL" id="JBBXMP010000113">
    <property type="protein sequence ID" value="KAL0062158.1"/>
    <property type="molecule type" value="Genomic_DNA"/>
</dbReference>
<gene>
    <name evidence="2" type="ORF">AAF712_011000</name>
</gene>
<dbReference type="Gene3D" id="3.80.10.10">
    <property type="entry name" value="Ribonuclease Inhibitor"/>
    <property type="match status" value="1"/>
</dbReference>
<sequence>MHANRTSPVNNKEPGVAHCLGRCANYNFDIEAFQKTIRGPSQTVYHHYSRNNAYPSPLELAPIKAELEEATSTLSAITDIVAHLKAEIDALEAERSRISQVILDYKSILRPIHRLPPELLERVFSFSVDIPELYDSLGYREQTQSSLDPRKSPWTLAQVCQSFRNLALATPSLWSFISFGFLGPTSTANPEYLAHLRAHNHRLRLQLQRSSDLPLTIMTHTPDGMTWIDRSLFQLCSHTDRWRSLRIELDSSSSEELSQIRGSLPNIESLDIHCPGSGIEEIDYFEFAPRLKKLVLSGNCELTRSLSGAPMLPLSQITDYTYYDGLDVNASTVWGLVYRHFIWIRHNVEKLRLLLHSRPVEKFHTMRVERPDLERIQTFRRLTELELHSTELGGPMETGIDELLYWIEAPLLTKLTVTTLGDPTALLKSLSQPKTLISLTIYQVTMSSEEFSSILGRLRSLRDLRFGVEGGIGNAHLSLLLPESPTHSFSIVPALQKLALLPVPGSKSSYSVHILLDMLEARRRALESPSLQSIRLDRRLESELAKARLDQLQEEGLQVLEL</sequence>
<evidence type="ECO:0008006" key="4">
    <source>
        <dbReference type="Google" id="ProtNLM"/>
    </source>
</evidence>
<keyword evidence="3" id="KW-1185">Reference proteome</keyword>
<dbReference type="SUPFAM" id="SSF52047">
    <property type="entry name" value="RNI-like"/>
    <property type="match status" value="1"/>
</dbReference>
<evidence type="ECO:0000313" key="2">
    <source>
        <dbReference type="EMBL" id="KAL0062158.1"/>
    </source>
</evidence>
<organism evidence="2 3">
    <name type="scientific">Marasmius tenuissimus</name>
    <dbReference type="NCBI Taxonomy" id="585030"/>
    <lineage>
        <taxon>Eukaryota</taxon>
        <taxon>Fungi</taxon>
        <taxon>Dikarya</taxon>
        <taxon>Basidiomycota</taxon>
        <taxon>Agaricomycotina</taxon>
        <taxon>Agaricomycetes</taxon>
        <taxon>Agaricomycetidae</taxon>
        <taxon>Agaricales</taxon>
        <taxon>Marasmiineae</taxon>
        <taxon>Marasmiaceae</taxon>
        <taxon>Marasmius</taxon>
    </lineage>
</organism>
<feature type="coiled-coil region" evidence="1">
    <location>
        <begin position="74"/>
        <end position="101"/>
    </location>
</feature>
<reference evidence="2 3" key="1">
    <citation type="submission" date="2024-05" db="EMBL/GenBank/DDBJ databases">
        <title>A draft genome resource for the thread blight pathogen Marasmius tenuissimus strain MS-2.</title>
        <authorList>
            <person name="Yulfo-Soto G.E."/>
            <person name="Baruah I.K."/>
            <person name="Amoako-Attah I."/>
            <person name="Bukari Y."/>
            <person name="Meinhardt L.W."/>
            <person name="Bailey B.A."/>
            <person name="Cohen S.P."/>
        </authorList>
    </citation>
    <scope>NUCLEOTIDE SEQUENCE [LARGE SCALE GENOMIC DNA]</scope>
    <source>
        <strain evidence="2 3">MS-2</strain>
    </source>
</reference>
<dbReference type="InterPro" id="IPR032675">
    <property type="entry name" value="LRR_dom_sf"/>
</dbReference>
<accession>A0ABR2ZLC7</accession>
<dbReference type="Gene3D" id="1.20.1280.50">
    <property type="match status" value="1"/>
</dbReference>